<comment type="similarity">
    <text evidence="2">Belongs to the class-I pyridoxal-phosphate-dependent aminotransferase family.</text>
</comment>
<evidence type="ECO:0000256" key="5">
    <source>
        <dbReference type="ARBA" id="ARBA00022898"/>
    </source>
</evidence>
<keyword evidence="3" id="KW-0032">Aminotransferase</keyword>
<feature type="domain" description="Aminotransferase class I/classII large" evidence="6">
    <location>
        <begin position="67"/>
        <end position="423"/>
    </location>
</feature>
<dbReference type="NCBIfam" id="NF005732">
    <property type="entry name" value="PRK07550.1"/>
    <property type="match status" value="1"/>
</dbReference>
<dbReference type="InterPro" id="IPR050596">
    <property type="entry name" value="AspAT/PAT-like"/>
</dbReference>
<dbReference type="KEGG" id="more:E1B28_003593"/>
<comment type="caution">
    <text evidence="7">The sequence shown here is derived from an EMBL/GenBank/DDBJ whole genome shotgun (WGS) entry which is preliminary data.</text>
</comment>
<evidence type="ECO:0000313" key="8">
    <source>
        <dbReference type="Proteomes" id="UP001049176"/>
    </source>
</evidence>
<keyword evidence="5" id="KW-0663">Pyridoxal phosphate</keyword>
<name>A0A9P7RMV9_9AGAR</name>
<proteinExistence type="inferred from homology"/>
<dbReference type="Gene3D" id="3.40.640.10">
    <property type="entry name" value="Type I PLP-dependent aspartate aminotransferase-like (Major domain)"/>
    <property type="match status" value="1"/>
</dbReference>
<sequence length="439" mass="48585">MGFGAWGCPIAISASSHQPHRLQLNLYPMSLPTAFRLSRSVLSTISPPISQAHKWALSYIPTEKRPLLDMSQGVPGTPPHESLQNAIQTASTTRSSFGYGPAEGEAHLRSALVEEMKEIYGVDVDLKVEDIAVTVGCNMAFVASVMSLADAGDEVILPIPWYFHHQMTLSLLGIKTVPLRTRAEDGFIPSIEACKALITPKTRAIALVSPNNPTGATYPPSLVTSFASLASSNNIALIVDETYRDFIIPKSPPQLLFSSPTWRSTFIHLYSFSKSYRIPGHRIGCIAANPSLITQIIKILDTLQICPPKTPQIALGQPGMLQGMREDIYDTAVRVAKRHQLFRETLSWRWHIASQGGYYAFVRHPFRDIGSTEVCKRLAEEMGVVVLPGAFFGHEAGVEDDRWIRFSVANVGDEDVIQVCERIRESEEAFDDWVVRDCH</sequence>
<dbReference type="EMBL" id="CM032191">
    <property type="protein sequence ID" value="KAG7086076.1"/>
    <property type="molecule type" value="Genomic_DNA"/>
</dbReference>
<dbReference type="Proteomes" id="UP001049176">
    <property type="component" value="Chromosome 11"/>
</dbReference>
<dbReference type="AlphaFoldDB" id="A0A9P7RMV9"/>
<dbReference type="PANTHER" id="PTHR46383:SF1">
    <property type="entry name" value="ASPARTATE AMINOTRANSFERASE"/>
    <property type="match status" value="1"/>
</dbReference>
<gene>
    <name evidence="7" type="ORF">E1B28_003593</name>
</gene>
<dbReference type="GO" id="GO:0030170">
    <property type="term" value="F:pyridoxal phosphate binding"/>
    <property type="evidence" value="ECO:0007669"/>
    <property type="project" value="InterPro"/>
</dbReference>
<evidence type="ECO:0000256" key="2">
    <source>
        <dbReference type="ARBA" id="ARBA00007441"/>
    </source>
</evidence>
<evidence type="ECO:0000256" key="4">
    <source>
        <dbReference type="ARBA" id="ARBA00022679"/>
    </source>
</evidence>
<keyword evidence="8" id="KW-1185">Reference proteome</keyword>
<evidence type="ECO:0000256" key="1">
    <source>
        <dbReference type="ARBA" id="ARBA00001933"/>
    </source>
</evidence>
<dbReference type="GeneID" id="66072669"/>
<comment type="cofactor">
    <cofactor evidence="1">
        <name>pyridoxal 5'-phosphate</name>
        <dbReference type="ChEBI" id="CHEBI:597326"/>
    </cofactor>
</comment>
<accession>A0A9P7RMV9</accession>
<dbReference type="GO" id="GO:0006520">
    <property type="term" value="P:amino acid metabolic process"/>
    <property type="evidence" value="ECO:0007669"/>
    <property type="project" value="InterPro"/>
</dbReference>
<evidence type="ECO:0000313" key="7">
    <source>
        <dbReference type="EMBL" id="KAG7086076.1"/>
    </source>
</evidence>
<organism evidence="7 8">
    <name type="scientific">Marasmius oreades</name>
    <name type="common">fairy-ring Marasmius</name>
    <dbReference type="NCBI Taxonomy" id="181124"/>
    <lineage>
        <taxon>Eukaryota</taxon>
        <taxon>Fungi</taxon>
        <taxon>Dikarya</taxon>
        <taxon>Basidiomycota</taxon>
        <taxon>Agaricomycotina</taxon>
        <taxon>Agaricomycetes</taxon>
        <taxon>Agaricomycetidae</taxon>
        <taxon>Agaricales</taxon>
        <taxon>Marasmiineae</taxon>
        <taxon>Marasmiaceae</taxon>
        <taxon>Marasmius</taxon>
    </lineage>
</organism>
<evidence type="ECO:0000256" key="3">
    <source>
        <dbReference type="ARBA" id="ARBA00022576"/>
    </source>
</evidence>
<dbReference type="OrthoDB" id="7042322at2759"/>
<dbReference type="InterPro" id="IPR015424">
    <property type="entry name" value="PyrdxlP-dep_Trfase"/>
</dbReference>
<dbReference type="SUPFAM" id="SSF53383">
    <property type="entry name" value="PLP-dependent transferases"/>
    <property type="match status" value="1"/>
</dbReference>
<dbReference type="InterPro" id="IPR015421">
    <property type="entry name" value="PyrdxlP-dep_Trfase_major"/>
</dbReference>
<dbReference type="InterPro" id="IPR004839">
    <property type="entry name" value="Aminotransferase_I/II_large"/>
</dbReference>
<dbReference type="GO" id="GO:0008483">
    <property type="term" value="F:transaminase activity"/>
    <property type="evidence" value="ECO:0007669"/>
    <property type="project" value="UniProtKB-KW"/>
</dbReference>
<dbReference type="RefSeq" id="XP_043002547.1">
    <property type="nucleotide sequence ID" value="XM_043160590.1"/>
</dbReference>
<protein>
    <recommendedName>
        <fullName evidence="6">Aminotransferase class I/classII large domain-containing protein</fullName>
    </recommendedName>
</protein>
<dbReference type="CDD" id="cd00609">
    <property type="entry name" value="AAT_like"/>
    <property type="match status" value="1"/>
</dbReference>
<evidence type="ECO:0000259" key="6">
    <source>
        <dbReference type="Pfam" id="PF00155"/>
    </source>
</evidence>
<keyword evidence="4" id="KW-0808">Transferase</keyword>
<dbReference type="PANTHER" id="PTHR46383">
    <property type="entry name" value="ASPARTATE AMINOTRANSFERASE"/>
    <property type="match status" value="1"/>
</dbReference>
<reference evidence="7" key="1">
    <citation type="journal article" date="2021" name="Genome Biol. Evol.">
        <title>The assembled and annotated genome of the fairy-ring fungus Marasmius oreades.</title>
        <authorList>
            <person name="Hiltunen M."/>
            <person name="Ament-Velasquez S.L."/>
            <person name="Johannesson H."/>
        </authorList>
    </citation>
    <scope>NUCLEOTIDE SEQUENCE</scope>
    <source>
        <strain evidence="7">03SP1</strain>
    </source>
</reference>
<dbReference type="Pfam" id="PF00155">
    <property type="entry name" value="Aminotran_1_2"/>
    <property type="match status" value="1"/>
</dbReference>